<proteinExistence type="predicted"/>
<reference evidence="6" key="1">
    <citation type="submission" date="2021-02" db="EMBL/GenBank/DDBJ databases">
        <authorList>
            <person name="Nowell W R."/>
        </authorList>
    </citation>
    <scope>NUCLEOTIDE SEQUENCE</scope>
</reference>
<feature type="domain" description="C2H2-type" evidence="4">
    <location>
        <begin position="80"/>
        <end position="101"/>
    </location>
</feature>
<feature type="signal peptide" evidence="3">
    <location>
        <begin position="1"/>
        <end position="19"/>
    </location>
</feature>
<organism evidence="6 7">
    <name type="scientific">Rotaria socialis</name>
    <dbReference type="NCBI Taxonomy" id="392032"/>
    <lineage>
        <taxon>Eukaryota</taxon>
        <taxon>Metazoa</taxon>
        <taxon>Spiralia</taxon>
        <taxon>Gnathifera</taxon>
        <taxon>Rotifera</taxon>
        <taxon>Eurotatoria</taxon>
        <taxon>Bdelloidea</taxon>
        <taxon>Philodinida</taxon>
        <taxon>Philodinidae</taxon>
        <taxon>Rotaria</taxon>
    </lineage>
</organism>
<dbReference type="PANTHER" id="PTHR21385:SF0">
    <property type="entry name" value="RE51073P"/>
    <property type="match status" value="1"/>
</dbReference>
<sequence>MNIYILFFFIWHLLSFVLCNKPCSREGSRIVRDYFTRALGPIFEKNHIAIPLECAFSPMRDVFYRQELHKLKISNDKWLCKFCNKTFLSEYYLDMHFVNRHNNTLLQNAQSTCLSDYCSIFRCDVLKRRKKSLRSLNPLVGGSLGTKRKTRKIINQQQLSILRNHCTSLINQCIPDHVHYDIRIKVQHQMHAEVCAFLTANRYFELPTYRKPLVNLTVVFCLVVFIGMCLVGIGVVTHSDWKLDENDEYPTEKQHLSDESISTATSLLSTAPASGILNSPKTTASSVRQRVQFKPSESACQHSHSPSSSTHHHHHHHHEHS</sequence>
<feature type="region of interest" description="Disordered" evidence="1">
    <location>
        <begin position="293"/>
        <end position="321"/>
    </location>
</feature>
<comment type="caution">
    <text evidence="6">The sequence shown here is derived from an EMBL/GenBank/DDBJ whole genome shotgun (WGS) entry which is preliminary data.</text>
</comment>
<evidence type="ECO:0000256" key="2">
    <source>
        <dbReference type="SAM" id="Phobius"/>
    </source>
</evidence>
<feature type="chain" id="PRO_5035622051" description="C2H2-type domain-containing protein" evidence="3">
    <location>
        <begin position="20"/>
        <end position="321"/>
    </location>
</feature>
<dbReference type="EMBL" id="CAJNYV010004445">
    <property type="protein sequence ID" value="CAF3672590.1"/>
    <property type="molecule type" value="Genomic_DNA"/>
</dbReference>
<keyword evidence="2" id="KW-1133">Transmembrane helix</keyword>
<feature type="compositionally biased region" description="Basic residues" evidence="1">
    <location>
        <begin position="310"/>
        <end position="321"/>
    </location>
</feature>
<dbReference type="PROSITE" id="PS00028">
    <property type="entry name" value="ZINC_FINGER_C2H2_1"/>
    <property type="match status" value="1"/>
</dbReference>
<dbReference type="EMBL" id="CAJOBS010000096">
    <property type="protein sequence ID" value="CAF4494710.1"/>
    <property type="molecule type" value="Genomic_DNA"/>
</dbReference>
<protein>
    <recommendedName>
        <fullName evidence="4">C2H2-type domain-containing protein</fullName>
    </recommendedName>
</protein>
<keyword evidence="3" id="KW-0732">Signal</keyword>
<evidence type="ECO:0000256" key="1">
    <source>
        <dbReference type="SAM" id="MobiDB-lite"/>
    </source>
</evidence>
<evidence type="ECO:0000313" key="7">
    <source>
        <dbReference type="Proteomes" id="UP000663838"/>
    </source>
</evidence>
<evidence type="ECO:0000313" key="5">
    <source>
        <dbReference type="EMBL" id="CAF3672590.1"/>
    </source>
</evidence>
<accession>A0A820V2Y2</accession>
<gene>
    <name evidence="5" type="ORF">KIK155_LOCUS24778</name>
    <name evidence="6" type="ORF">TOA249_LOCUS2914</name>
</gene>
<evidence type="ECO:0000256" key="3">
    <source>
        <dbReference type="SAM" id="SignalP"/>
    </source>
</evidence>
<evidence type="ECO:0000313" key="6">
    <source>
        <dbReference type="EMBL" id="CAF4494710.1"/>
    </source>
</evidence>
<feature type="transmembrane region" description="Helical" evidence="2">
    <location>
        <begin position="213"/>
        <end position="236"/>
    </location>
</feature>
<dbReference type="Proteomes" id="UP000663838">
    <property type="component" value="Unassembled WGS sequence"/>
</dbReference>
<dbReference type="InterPro" id="IPR013087">
    <property type="entry name" value="Znf_C2H2_type"/>
</dbReference>
<evidence type="ECO:0000259" key="4">
    <source>
        <dbReference type="PROSITE" id="PS00028"/>
    </source>
</evidence>
<name>A0A820V2Y2_9BILA</name>
<dbReference type="Proteomes" id="UP000663865">
    <property type="component" value="Unassembled WGS sequence"/>
</dbReference>
<dbReference type="AlphaFoldDB" id="A0A820V2Y2"/>
<keyword evidence="2" id="KW-0812">Transmembrane</keyword>
<dbReference type="PANTHER" id="PTHR21385">
    <property type="entry name" value="ZINC FINGER PROTEIN-RELATED"/>
    <property type="match status" value="1"/>
</dbReference>
<keyword evidence="2" id="KW-0472">Membrane</keyword>